<dbReference type="InterPro" id="IPR027417">
    <property type="entry name" value="P-loop_NTPase"/>
</dbReference>
<dbReference type="EMBL" id="SLWL01000001">
    <property type="protein sequence ID" value="TCO16321.1"/>
    <property type="molecule type" value="Genomic_DNA"/>
</dbReference>
<organism evidence="7 8">
    <name type="scientific">Camelimonas lactis</name>
    <dbReference type="NCBI Taxonomy" id="659006"/>
    <lineage>
        <taxon>Bacteria</taxon>
        <taxon>Pseudomonadati</taxon>
        <taxon>Pseudomonadota</taxon>
        <taxon>Alphaproteobacteria</taxon>
        <taxon>Hyphomicrobiales</taxon>
        <taxon>Chelatococcaceae</taxon>
        <taxon>Camelimonas</taxon>
    </lineage>
</organism>
<keyword evidence="7" id="KW-0547">Nucleotide-binding</keyword>
<comment type="subcellular location">
    <subcellularLocation>
        <location evidence="1">Cell membrane</location>
        <topology evidence="1">Multi-pass membrane protein</topology>
    </subcellularLocation>
</comment>
<feature type="transmembrane region" description="Helical" evidence="5">
    <location>
        <begin position="191"/>
        <end position="208"/>
    </location>
</feature>
<keyword evidence="4 5" id="KW-0472">Membrane</keyword>
<dbReference type="Gene3D" id="1.20.1560.10">
    <property type="entry name" value="ABC transporter type 1, transmembrane domain"/>
    <property type="match status" value="1"/>
</dbReference>
<dbReference type="SUPFAM" id="SSF52540">
    <property type="entry name" value="P-loop containing nucleoside triphosphate hydrolases"/>
    <property type="match status" value="1"/>
</dbReference>
<feature type="domain" description="ABC transmembrane type-1" evidence="6">
    <location>
        <begin position="93"/>
        <end position="329"/>
    </location>
</feature>
<dbReference type="AlphaFoldDB" id="A0A4R2GYF5"/>
<dbReference type="Proteomes" id="UP000294881">
    <property type="component" value="Unassembled WGS sequence"/>
</dbReference>
<accession>A0A4R2GYF5</accession>
<keyword evidence="3 5" id="KW-1133">Transmembrane helix</keyword>
<dbReference type="PANTHER" id="PTHR43394:SF1">
    <property type="entry name" value="ATP-BINDING CASSETTE SUB-FAMILY B MEMBER 10, MITOCHONDRIAL"/>
    <property type="match status" value="1"/>
</dbReference>
<feature type="transmembrane region" description="Helical" evidence="5">
    <location>
        <begin position="87"/>
        <end position="111"/>
    </location>
</feature>
<comment type="caution">
    <text evidence="7">The sequence shown here is derived from an EMBL/GenBank/DDBJ whole genome shotgun (WGS) entry which is preliminary data.</text>
</comment>
<dbReference type="SUPFAM" id="SSF90123">
    <property type="entry name" value="ABC transporter transmembrane region"/>
    <property type="match status" value="1"/>
</dbReference>
<protein>
    <submittedName>
        <fullName evidence="7">Putative ABC transport system ATP-binding protein</fullName>
    </submittedName>
</protein>
<keyword evidence="8" id="KW-1185">Reference proteome</keyword>
<evidence type="ECO:0000313" key="8">
    <source>
        <dbReference type="Proteomes" id="UP000294881"/>
    </source>
</evidence>
<feature type="transmembrane region" description="Helical" evidence="5">
    <location>
        <begin position="18"/>
        <end position="35"/>
    </location>
</feature>
<keyword evidence="7" id="KW-0067">ATP-binding</keyword>
<dbReference type="InterPro" id="IPR039421">
    <property type="entry name" value="Type_1_exporter"/>
</dbReference>
<evidence type="ECO:0000256" key="3">
    <source>
        <dbReference type="ARBA" id="ARBA00022989"/>
    </source>
</evidence>
<dbReference type="PROSITE" id="PS50929">
    <property type="entry name" value="ABC_TM1F"/>
    <property type="match status" value="1"/>
</dbReference>
<dbReference type="PANTHER" id="PTHR43394">
    <property type="entry name" value="ATP-DEPENDENT PERMEASE MDL1, MITOCHONDRIAL"/>
    <property type="match status" value="1"/>
</dbReference>
<sequence>MERNLFRYVWRHSRRDQLVIFAVVLASLPFYYWSLDLPKRIVNEAIQGGAFRSGLPTTDFLKLGVELPSYLGGGYVSIHDGYKVGQIGLLFGLSSLFLFFVLVNGAFKYWINVAKGALGERMLRRLRFDLFSIVLRFTPETQKTVKSSETATMIKDEVEPIGGFIGDAFSQPLLLGSQAITAMTFIMLQNVWLGLIAGGIVAIQFTVIPRMRRVQLRLGKQRQILSRRLAGKVSEVVDDLEAVHDNDATAYERADVSERLYTLFDLRFRIYKWKFMVKFLNNLLAQITPFFFYAVGGYFALKGTLDIGQLVAVIAAYRDLPPPLKELIDWDQQRLDVQIKYEQVVQQFSPDRLLPGETLAPLPPGVEPPHLQGPVALADLHITDSHGLVLVEHLSFTRALPLRIALVAQDSAAPGAVARVLARRITEYRGAVTFGDLELSRMPEHLTGRRIAYAGPEPVLFAGSLRENLVYGLRHRQQDAPELTGARRMEALRTEGALEATGEGWLDLELAGVDDATALDARLTDVLELVGMRETLLKLGMWGLVDPERYPRLAEKVVEARKVVRQRLEEQGLSNLIEPFDFELYNNQATVAENLLFGVPVHADFMGEALAENRLATRVLDAEDILDALTSMGASIAATMNEIFRDLPPGHPLFEQFSFIDADEIADFDDIVARWKSRGLKGLTHDERARLLALTLDYIEPKHRLGLLNDDLRQALVRARKRLHDALAGSPLRGAVEFYDPDRLTVAAPLRNNLAFGRLSHSVADALPRITAQTTELIDELALRLDVERVGLDYQIGPAGRLLSAEHRVAVYIARGLIKNPDMLILDGVFAAFGENHAREMLSAISERMAGKSIVAVLHGETLADPEVFDMLVRFEGVHPVVVRDHHAAPAAG</sequence>
<dbReference type="OrthoDB" id="9760920at2"/>
<name>A0A4R2GYF5_9HYPH</name>
<evidence type="ECO:0000256" key="1">
    <source>
        <dbReference type="ARBA" id="ARBA00004651"/>
    </source>
</evidence>
<keyword evidence="2 5" id="KW-0812">Transmembrane</keyword>
<evidence type="ECO:0000256" key="2">
    <source>
        <dbReference type="ARBA" id="ARBA00022692"/>
    </source>
</evidence>
<reference evidence="7 8" key="1">
    <citation type="submission" date="2019-03" db="EMBL/GenBank/DDBJ databases">
        <title>Genomic Encyclopedia of Type Strains, Phase IV (KMG-IV): sequencing the most valuable type-strain genomes for metagenomic binning, comparative biology and taxonomic classification.</title>
        <authorList>
            <person name="Goeker M."/>
        </authorList>
    </citation>
    <scope>NUCLEOTIDE SEQUENCE [LARGE SCALE GENOMIC DNA]</scope>
    <source>
        <strain evidence="7 8">DSM 22958</strain>
    </source>
</reference>
<dbReference type="GO" id="GO:0005886">
    <property type="term" value="C:plasma membrane"/>
    <property type="evidence" value="ECO:0007669"/>
    <property type="project" value="UniProtKB-SubCell"/>
</dbReference>
<dbReference type="GO" id="GO:0005524">
    <property type="term" value="F:ATP binding"/>
    <property type="evidence" value="ECO:0007669"/>
    <property type="project" value="UniProtKB-KW"/>
</dbReference>
<dbReference type="InterPro" id="IPR011527">
    <property type="entry name" value="ABC1_TM_dom"/>
</dbReference>
<dbReference type="GO" id="GO:0015421">
    <property type="term" value="F:ABC-type oligopeptide transporter activity"/>
    <property type="evidence" value="ECO:0007669"/>
    <property type="project" value="TreeGrafter"/>
</dbReference>
<dbReference type="InterPro" id="IPR036640">
    <property type="entry name" value="ABC1_TM_sf"/>
</dbReference>
<dbReference type="Pfam" id="PF00664">
    <property type="entry name" value="ABC_membrane"/>
    <property type="match status" value="1"/>
</dbReference>
<evidence type="ECO:0000259" key="6">
    <source>
        <dbReference type="PROSITE" id="PS50929"/>
    </source>
</evidence>
<gene>
    <name evidence="7" type="ORF">EV666_101576</name>
</gene>
<proteinExistence type="predicted"/>
<evidence type="ECO:0000313" key="7">
    <source>
        <dbReference type="EMBL" id="TCO16321.1"/>
    </source>
</evidence>
<evidence type="ECO:0000256" key="4">
    <source>
        <dbReference type="ARBA" id="ARBA00023136"/>
    </source>
</evidence>
<evidence type="ECO:0000256" key="5">
    <source>
        <dbReference type="SAM" id="Phobius"/>
    </source>
</evidence>
<dbReference type="RefSeq" id="WP_132002590.1">
    <property type="nucleotide sequence ID" value="NZ_JBHUNN010000002.1"/>
</dbReference>
<dbReference type="Gene3D" id="3.40.50.300">
    <property type="entry name" value="P-loop containing nucleotide triphosphate hydrolases"/>
    <property type="match status" value="2"/>
</dbReference>
<feature type="transmembrane region" description="Helical" evidence="5">
    <location>
        <begin position="279"/>
        <end position="301"/>
    </location>
</feature>